<evidence type="ECO:0000259" key="1">
    <source>
        <dbReference type="Pfam" id="PF00535"/>
    </source>
</evidence>
<sequence length="477" mass="50524">MDVPPLPAVFRLRPDPGLRLLRDGRVLLGGSPYRLMRLTARAVPVVSAWLDGKPVGEGRATGLLARRLVQAGMMHPVPPSEAPRPSVTVVVPVRDRAGHLARCLAGLSGGPEVIVVDDASADPGAVADVVRAAGARLVRRPVNGGPAAARNTGLAHATTELVAFVDSDCLPTRAWADALLPHFADPAVAAVAPRIVAEGAGRGFLAAYECARSALDMGPRESLVRPGSHVPYVPSAALVVRRTAVGRGFDETMRVGEDVDLVWRLAADGHHVRYDPSATVAHRHRTRPHQWLAQRIQYGTSAAPLAARHPGTLPATSMAGWSALAWGLALARRPLAGALVTAGTTGLLARRLAAWSDRPWATAARLSGGGTLLAGEQLGRAVTRTWWPLALPLAAAVPRLRLPLAAAALLPPLLEHRRSRPGLPVLPWTVTRLADDLAYSLGVWKGCIRERTTEPLRPRLWWLSADGVTPPSGRTGG</sequence>
<dbReference type="EMBL" id="CP047020">
    <property type="protein sequence ID" value="QHA09485.1"/>
    <property type="molecule type" value="Genomic_DNA"/>
</dbReference>
<dbReference type="CDD" id="cd00761">
    <property type="entry name" value="Glyco_tranf_GTA_type"/>
    <property type="match status" value="1"/>
</dbReference>
<feature type="domain" description="Glycosyltransferase 2-like" evidence="1">
    <location>
        <begin position="88"/>
        <end position="235"/>
    </location>
</feature>
<dbReference type="InterPro" id="IPR001173">
    <property type="entry name" value="Glyco_trans_2-like"/>
</dbReference>
<dbReference type="SUPFAM" id="SSF53448">
    <property type="entry name" value="Nucleotide-diphospho-sugar transferases"/>
    <property type="match status" value="1"/>
</dbReference>
<dbReference type="PANTHER" id="PTHR43646">
    <property type="entry name" value="GLYCOSYLTRANSFERASE"/>
    <property type="match status" value="1"/>
</dbReference>
<dbReference type="InterPro" id="IPR029044">
    <property type="entry name" value="Nucleotide-diphossugar_trans"/>
</dbReference>
<proteinExistence type="predicted"/>
<dbReference type="Pfam" id="PF00535">
    <property type="entry name" value="Glycos_transf_2"/>
    <property type="match status" value="1"/>
</dbReference>
<keyword evidence="3" id="KW-1185">Reference proteome</keyword>
<evidence type="ECO:0000313" key="2">
    <source>
        <dbReference type="EMBL" id="QHA09485.1"/>
    </source>
</evidence>
<dbReference type="KEGG" id="sbro:GQF42_07970"/>
<protein>
    <submittedName>
        <fullName evidence="2">Mycofactocin system glycosyltransferase</fullName>
    </submittedName>
</protein>
<dbReference type="PANTHER" id="PTHR43646:SF6">
    <property type="entry name" value="PRE-MYCOFACTOCIN GLYCOSYLTRANSFERASE"/>
    <property type="match status" value="1"/>
</dbReference>
<dbReference type="AlphaFoldDB" id="A0A6I6NKD9"/>
<accession>A0A6I6NKD9</accession>
<organism evidence="2 3">
    <name type="scientific">Streptomyces broussonetiae</name>
    <dbReference type="NCBI Taxonomy" id="2686304"/>
    <lineage>
        <taxon>Bacteria</taxon>
        <taxon>Bacillati</taxon>
        <taxon>Actinomycetota</taxon>
        <taxon>Actinomycetes</taxon>
        <taxon>Kitasatosporales</taxon>
        <taxon>Streptomycetaceae</taxon>
        <taxon>Streptomyces</taxon>
    </lineage>
</organism>
<reference evidence="2 3" key="1">
    <citation type="submission" date="2019-12" db="EMBL/GenBank/DDBJ databases">
        <title>Streptomyces sp. strain T44 isolated from rhizosphere soil of Broussonetia papyrifera.</title>
        <authorList>
            <person name="Mo P."/>
        </authorList>
    </citation>
    <scope>NUCLEOTIDE SEQUENCE [LARGE SCALE GENOMIC DNA]</scope>
    <source>
        <strain evidence="2 3">T44</strain>
    </source>
</reference>
<evidence type="ECO:0000313" key="3">
    <source>
        <dbReference type="Proteomes" id="UP000436138"/>
    </source>
</evidence>
<keyword evidence="2" id="KW-0808">Transferase</keyword>
<dbReference type="InterPro" id="IPR023981">
    <property type="entry name" value="MftF"/>
</dbReference>
<gene>
    <name evidence="2" type="primary">mftF</name>
    <name evidence="2" type="ORF">GQF42_07970</name>
</gene>
<dbReference type="GO" id="GO:0016740">
    <property type="term" value="F:transferase activity"/>
    <property type="evidence" value="ECO:0007669"/>
    <property type="project" value="UniProtKB-KW"/>
</dbReference>
<name>A0A6I6NKD9_9ACTN</name>
<dbReference type="Proteomes" id="UP000436138">
    <property type="component" value="Chromosome"/>
</dbReference>
<dbReference type="Gene3D" id="3.90.550.10">
    <property type="entry name" value="Spore Coat Polysaccharide Biosynthesis Protein SpsA, Chain A"/>
    <property type="match status" value="1"/>
</dbReference>
<dbReference type="NCBIfam" id="TIGR03965">
    <property type="entry name" value="mycofact_glyco"/>
    <property type="match status" value="1"/>
</dbReference>